<dbReference type="EMBL" id="KN848911">
    <property type="protein sequence ID" value="KIR57613.1"/>
    <property type="molecule type" value="Genomic_DNA"/>
</dbReference>
<feature type="region of interest" description="Disordered" evidence="1">
    <location>
        <begin position="35"/>
        <end position="71"/>
    </location>
</feature>
<proteinExistence type="predicted"/>
<evidence type="ECO:0000256" key="1">
    <source>
        <dbReference type="SAM" id="MobiDB-lite"/>
    </source>
</evidence>
<sequence>MIPPFRFSSSSPDPDGRRRLETFGLSGVLEVDNGEMHSLGLDNPRSTLRSASANTPGVNGGPIDSPSGENDSSLVVLDLRDLTLIAILTPATPSRPVRPDASSADHDAITRHRERSYAYRLLTGDLSPKTLLSHHTQGGFASELHSEADVPVVVGQVAGNEG</sequence>
<protein>
    <submittedName>
        <fullName evidence="2">Uncharacterized protein</fullName>
    </submittedName>
</protein>
<name>A0ABR5B1Z0_CRYGA</name>
<keyword evidence="3" id="KW-1185">Reference proteome</keyword>
<accession>A0ABR5B1Z0</accession>
<gene>
    <name evidence="2" type="ORF">I314_06505</name>
</gene>
<organism evidence="2 3">
    <name type="scientific">Cryptococcus bacillisporus CA1873</name>
    <dbReference type="NCBI Taxonomy" id="1296111"/>
    <lineage>
        <taxon>Eukaryota</taxon>
        <taxon>Fungi</taxon>
        <taxon>Dikarya</taxon>
        <taxon>Basidiomycota</taxon>
        <taxon>Agaricomycotina</taxon>
        <taxon>Tremellomycetes</taxon>
        <taxon>Tremellales</taxon>
        <taxon>Cryptococcaceae</taxon>
        <taxon>Cryptococcus</taxon>
        <taxon>Cryptococcus gattii species complex</taxon>
    </lineage>
</organism>
<dbReference type="Proteomes" id="UP000053800">
    <property type="component" value="Unassembled WGS sequence"/>
</dbReference>
<feature type="compositionally biased region" description="Polar residues" evidence="1">
    <location>
        <begin position="44"/>
        <end position="57"/>
    </location>
</feature>
<evidence type="ECO:0000313" key="3">
    <source>
        <dbReference type="Proteomes" id="UP000053800"/>
    </source>
</evidence>
<evidence type="ECO:0000313" key="2">
    <source>
        <dbReference type="EMBL" id="KIR57613.1"/>
    </source>
</evidence>
<reference evidence="2 3" key="1">
    <citation type="submission" date="2015-01" db="EMBL/GenBank/DDBJ databases">
        <title>The Genome Sequence of Cryptococcus gattii CA1873.</title>
        <authorList>
            <consortium name="The Broad Institute Genomics Platform"/>
            <person name="Cuomo C."/>
            <person name="Litvintseva A."/>
            <person name="Chen Y."/>
            <person name="Heitman J."/>
            <person name="Sun S."/>
            <person name="Springer D."/>
            <person name="Dromer F."/>
            <person name="Young S."/>
            <person name="Zeng Q."/>
            <person name="Gargeya S."/>
            <person name="Abouelleil A."/>
            <person name="Alvarado L."/>
            <person name="Chapman S.B."/>
            <person name="Gainer-Dewar J."/>
            <person name="Goldberg J."/>
            <person name="Griggs A."/>
            <person name="Gujja S."/>
            <person name="Hansen M."/>
            <person name="Howarth C."/>
            <person name="Imamovic A."/>
            <person name="Larimer J."/>
            <person name="Murphy C."/>
            <person name="Naylor J."/>
            <person name="Pearson M."/>
            <person name="Priest M."/>
            <person name="Roberts A."/>
            <person name="Saif S."/>
            <person name="Shea T."/>
            <person name="Sykes S."/>
            <person name="Wortman J."/>
            <person name="Nusbaum C."/>
            <person name="Birren B."/>
        </authorList>
    </citation>
    <scope>NUCLEOTIDE SEQUENCE [LARGE SCALE GENOMIC DNA]</scope>
    <source>
        <strain evidence="2 3">CA1873</strain>
    </source>
</reference>